<feature type="transmembrane region" description="Helical" evidence="1">
    <location>
        <begin position="337"/>
        <end position="357"/>
    </location>
</feature>
<dbReference type="PATRIC" id="fig|93466.3.peg.1710"/>
<feature type="transmembrane region" description="Helical" evidence="1">
    <location>
        <begin position="263"/>
        <end position="286"/>
    </location>
</feature>
<sequence length="485" mass="55485">MGKYKKMNETLRNILILASIILSLTMPSAELFGDLHFWVLTMLLAIYALLKSKIISRIFLALSALYALSFFKTDSIKYLFVIVLLALSIKERIQNRWLTTALYFSALAFFNHYLSFIFVISFVLLNFADLPQFKNIFEDKLRAKKVSLIIVIFVVFLLLPLPDVRFDIVKVVQSREGAVSENSAQQKEEYTIRVPVNGSKNLSNQVSETAEGNNPSFVEKIENLARERLFKLLETLSMVAITIGLLYVLTITMKAPKDQRRSIISSFWVTVVVLLFFMFVLAPTIFDIIGNLKSQGTLESESMAGNSSYQQGHATSVVIPEEVRTSATSPKTNFDHALFIFQILATVSGLFAVLLLGKLYYDFLIQKTTEEEQTENTLVNQPVVYQTHLSYDEILTLSGAEFVHHAYHFVRQNLFKGLDHLTPYELLDKFDIPELRDLTVKYVDVEYAFKIEVTQKDIENIKSDFIKLVEHADKLFQRILSKQDK</sequence>
<dbReference type="Proteomes" id="UP000077096">
    <property type="component" value="Chromosome"/>
</dbReference>
<feature type="transmembrane region" description="Helical" evidence="1">
    <location>
        <begin position="101"/>
        <end position="125"/>
    </location>
</feature>
<gene>
    <name evidence="2" type="ORF">JM64_08115</name>
</gene>
<keyword evidence="1" id="KW-0472">Membrane</keyword>
<name>A0A172T4K9_FERPE</name>
<evidence type="ECO:0000313" key="3">
    <source>
        <dbReference type="Proteomes" id="UP000077096"/>
    </source>
</evidence>
<feature type="transmembrane region" description="Helical" evidence="1">
    <location>
        <begin position="35"/>
        <end position="52"/>
    </location>
</feature>
<accession>A0A172T4K9</accession>
<protein>
    <recommendedName>
        <fullName evidence="4">DUF4129 domain-containing protein</fullName>
    </recommendedName>
</protein>
<keyword evidence="1" id="KW-0812">Transmembrane</keyword>
<dbReference type="KEGG" id="fng:JM64_08115"/>
<evidence type="ECO:0008006" key="4">
    <source>
        <dbReference type="Google" id="ProtNLM"/>
    </source>
</evidence>
<evidence type="ECO:0000256" key="1">
    <source>
        <dbReference type="SAM" id="Phobius"/>
    </source>
</evidence>
<feature type="transmembrane region" description="Helical" evidence="1">
    <location>
        <begin position="64"/>
        <end position="89"/>
    </location>
</feature>
<reference evidence="2 3" key="1">
    <citation type="submission" date="2014-08" db="EMBL/GenBank/DDBJ databases">
        <title>Fervidobacterium pennivorans DYC genome.</title>
        <authorList>
            <person name="Wushke S."/>
        </authorList>
    </citation>
    <scope>NUCLEOTIDE SEQUENCE [LARGE SCALE GENOMIC DNA]</scope>
    <source>
        <strain evidence="2 3">DYC</strain>
    </source>
</reference>
<proteinExistence type="predicted"/>
<evidence type="ECO:0000313" key="2">
    <source>
        <dbReference type="EMBL" id="ANE41910.1"/>
    </source>
</evidence>
<keyword evidence="1" id="KW-1133">Transmembrane helix</keyword>
<dbReference type="AlphaFoldDB" id="A0A172T4K9"/>
<feature type="transmembrane region" description="Helical" evidence="1">
    <location>
        <begin position="146"/>
        <end position="162"/>
    </location>
</feature>
<dbReference type="EMBL" id="CP011393">
    <property type="protein sequence ID" value="ANE41910.1"/>
    <property type="molecule type" value="Genomic_DNA"/>
</dbReference>
<organism evidence="2 3">
    <name type="scientific">Fervidobacterium pennivorans</name>
    <dbReference type="NCBI Taxonomy" id="93466"/>
    <lineage>
        <taxon>Bacteria</taxon>
        <taxon>Thermotogati</taxon>
        <taxon>Thermotogota</taxon>
        <taxon>Thermotogae</taxon>
        <taxon>Thermotogales</taxon>
        <taxon>Fervidobacteriaceae</taxon>
        <taxon>Fervidobacterium</taxon>
    </lineage>
</organism>
<feature type="transmembrane region" description="Helical" evidence="1">
    <location>
        <begin position="232"/>
        <end position="251"/>
    </location>
</feature>
<dbReference type="OrthoDB" id="44239at2"/>
<feature type="transmembrane region" description="Helical" evidence="1">
    <location>
        <begin position="12"/>
        <end position="29"/>
    </location>
</feature>